<evidence type="ECO:0000256" key="3">
    <source>
        <dbReference type="ARBA" id="ARBA00022801"/>
    </source>
</evidence>
<evidence type="ECO:0000313" key="7">
    <source>
        <dbReference type="EMBL" id="MBA9025722.1"/>
    </source>
</evidence>
<protein>
    <submittedName>
        <fullName evidence="7">Ribonuclease G</fullName>
        <ecNumber evidence="7">3.1.26.-</ecNumber>
    </submittedName>
</protein>
<dbReference type="InterPro" id="IPR004659">
    <property type="entry name" value="RNase_E/G"/>
</dbReference>
<evidence type="ECO:0000256" key="5">
    <source>
        <dbReference type="ARBA" id="ARBA00022884"/>
    </source>
</evidence>
<accession>A0ABR6CMW4</accession>
<dbReference type="InterPro" id="IPR012340">
    <property type="entry name" value="NA-bd_OB-fold"/>
</dbReference>
<comment type="caution">
    <text evidence="7">The sequence shown here is derived from an EMBL/GenBank/DDBJ whole genome shotgun (WGS) entry which is preliminary data.</text>
</comment>
<comment type="cofactor">
    <cofactor evidence="1">
        <name>Mg(2+)</name>
        <dbReference type="ChEBI" id="CHEBI:18420"/>
    </cofactor>
</comment>
<dbReference type="Proteomes" id="UP000626697">
    <property type="component" value="Unassembled WGS sequence"/>
</dbReference>
<name>A0ABR6CMW4_9BACI</name>
<keyword evidence="8" id="KW-1185">Reference proteome</keyword>
<dbReference type="Pfam" id="PF10150">
    <property type="entry name" value="RNase_E_G"/>
    <property type="match status" value="1"/>
</dbReference>
<dbReference type="PROSITE" id="PS50126">
    <property type="entry name" value="S1"/>
    <property type="match status" value="1"/>
</dbReference>
<evidence type="ECO:0000256" key="1">
    <source>
        <dbReference type="ARBA" id="ARBA00001946"/>
    </source>
</evidence>
<keyword evidence="4" id="KW-0460">Magnesium</keyword>
<dbReference type="PANTHER" id="PTHR30001">
    <property type="entry name" value="RIBONUCLEASE"/>
    <property type="match status" value="1"/>
</dbReference>
<dbReference type="PANTHER" id="PTHR30001:SF0">
    <property type="entry name" value="RIBONUCLEASE G"/>
    <property type="match status" value="1"/>
</dbReference>
<keyword evidence="5" id="KW-0694">RNA-binding</keyword>
<organism evidence="7 8">
    <name type="scientific">Peribacillus huizhouensis</name>
    <dbReference type="NCBI Taxonomy" id="1501239"/>
    <lineage>
        <taxon>Bacteria</taxon>
        <taxon>Bacillati</taxon>
        <taxon>Bacillota</taxon>
        <taxon>Bacilli</taxon>
        <taxon>Bacillales</taxon>
        <taxon>Bacillaceae</taxon>
        <taxon>Peribacillus</taxon>
    </lineage>
</organism>
<reference evidence="7 8" key="1">
    <citation type="submission" date="2020-08" db="EMBL/GenBank/DDBJ databases">
        <title>Genomic Encyclopedia of Type Strains, Phase IV (KMG-IV): sequencing the most valuable type-strain genomes for metagenomic binning, comparative biology and taxonomic classification.</title>
        <authorList>
            <person name="Goeker M."/>
        </authorList>
    </citation>
    <scope>NUCLEOTIDE SEQUENCE [LARGE SCALE GENOMIC DNA]</scope>
    <source>
        <strain evidence="7 8">DSM 105481</strain>
    </source>
</reference>
<dbReference type="InterPro" id="IPR003029">
    <property type="entry name" value="S1_domain"/>
</dbReference>
<dbReference type="GO" id="GO:0016787">
    <property type="term" value="F:hydrolase activity"/>
    <property type="evidence" value="ECO:0007669"/>
    <property type="project" value="UniProtKB-KW"/>
</dbReference>
<evidence type="ECO:0000313" key="8">
    <source>
        <dbReference type="Proteomes" id="UP000626697"/>
    </source>
</evidence>
<dbReference type="Gene3D" id="2.40.50.140">
    <property type="entry name" value="Nucleic acid-binding proteins"/>
    <property type="match status" value="1"/>
</dbReference>
<gene>
    <name evidence="7" type="ORF">HNP81_001005</name>
</gene>
<dbReference type="NCBIfam" id="TIGR00757">
    <property type="entry name" value="RNaseEG"/>
    <property type="match status" value="1"/>
</dbReference>
<dbReference type="RefSeq" id="WP_182501768.1">
    <property type="nucleotide sequence ID" value="NZ_JACJHX010000002.1"/>
</dbReference>
<proteinExistence type="predicted"/>
<evidence type="ECO:0000259" key="6">
    <source>
        <dbReference type="PROSITE" id="PS50126"/>
    </source>
</evidence>
<dbReference type="SUPFAM" id="SSF50249">
    <property type="entry name" value="Nucleic acid-binding proteins"/>
    <property type="match status" value="1"/>
</dbReference>
<dbReference type="Gene3D" id="3.40.1260.20">
    <property type="entry name" value="Ribonuclease E, catalytic domain"/>
    <property type="match status" value="1"/>
</dbReference>
<sequence length="495" mass="56444">MKKLIANLSTREKRYACIENGRITKLEIEPPKSAGSVGNIYLGKVTKVLPGMEAAFIDYGEKKSGFLYRDELPSYQEAKRKGTQKSSISQYIREGEKLLVQVTRDEAGTKGAKLTGLIELSSNHVVYIHGIDYVGVSKKFKSSESQNQWRSMVLTHKKADEGLIIRTAMEEMSEAVFLKQLETQRENYAQLLKKATSLKKPTLVSRRDSFFESILTEMSQAPSGELYVDDFTCFQELKKWQQDHGSGWEIFYEAGPVNIFSHLGIESEAEQALKKFVWLKNGSYLIFEETEAFTVVDVNTGKFTGKAEKEQTLFETNMQAAKEIAHQLRLRNIGGIILIDFINMKQVQHHHAIVEMLKTETKQDEMRVQLLGFTELGIFQLTRKRTSASLSEKLTMACPMCLGTGKVDSAETVAFRLERELMEHRKRDEEAVLIETNEAVSTILFGEQDAYKPVLEEMLHKEIVVMIVKGHDHRYEIKRFGTKAELMKVRENLLT</sequence>
<dbReference type="EMBL" id="JACJHX010000002">
    <property type="protein sequence ID" value="MBA9025722.1"/>
    <property type="molecule type" value="Genomic_DNA"/>
</dbReference>
<evidence type="ECO:0000256" key="4">
    <source>
        <dbReference type="ARBA" id="ARBA00022842"/>
    </source>
</evidence>
<dbReference type="EC" id="3.1.26.-" evidence="7"/>
<dbReference type="SMART" id="SM00316">
    <property type="entry name" value="S1"/>
    <property type="match status" value="1"/>
</dbReference>
<keyword evidence="2" id="KW-0479">Metal-binding</keyword>
<keyword evidence="3 7" id="KW-0378">Hydrolase</keyword>
<feature type="domain" description="S1 motif" evidence="6">
    <location>
        <begin position="38"/>
        <end position="123"/>
    </location>
</feature>
<dbReference type="CDD" id="cd04453">
    <property type="entry name" value="S1_RNase_E"/>
    <property type="match status" value="1"/>
</dbReference>
<dbReference type="InterPro" id="IPR019307">
    <property type="entry name" value="RNA-bd_AU-1/RNase_E/G"/>
</dbReference>
<evidence type="ECO:0000256" key="2">
    <source>
        <dbReference type="ARBA" id="ARBA00022723"/>
    </source>
</evidence>